<name>A0ABP6NRZ0_9ACTN</name>
<proteinExistence type="predicted"/>
<feature type="domain" description="AMP-dependent synthetase/ligase" evidence="1">
    <location>
        <begin position="33"/>
        <end position="138"/>
    </location>
</feature>
<dbReference type="EMBL" id="BAAAVM010000084">
    <property type="protein sequence ID" value="GAA3155552.1"/>
    <property type="molecule type" value="Genomic_DNA"/>
</dbReference>
<dbReference type="Proteomes" id="UP001500893">
    <property type="component" value="Unassembled WGS sequence"/>
</dbReference>
<comment type="caution">
    <text evidence="2">The sequence shown here is derived from an EMBL/GenBank/DDBJ whole genome shotgun (WGS) entry which is preliminary data.</text>
</comment>
<dbReference type="Gene3D" id="3.40.50.12780">
    <property type="entry name" value="N-terminal domain of ligase-like"/>
    <property type="match status" value="2"/>
</dbReference>
<dbReference type="RefSeq" id="WP_345055743.1">
    <property type="nucleotide sequence ID" value="NZ_BAAAVM010000084.1"/>
</dbReference>
<protein>
    <recommendedName>
        <fullName evidence="1">AMP-dependent synthetase/ligase domain-containing protein</fullName>
    </recommendedName>
</protein>
<accession>A0ABP6NRZ0</accession>
<feature type="domain" description="AMP-dependent synthetase/ligase" evidence="1">
    <location>
        <begin position="272"/>
        <end position="368"/>
    </location>
</feature>
<dbReference type="PANTHER" id="PTHR43767:SF1">
    <property type="entry name" value="NONRIBOSOMAL PEPTIDE SYNTHASE PES1 (EUROFUNG)-RELATED"/>
    <property type="match status" value="1"/>
</dbReference>
<organism evidence="2 3">
    <name type="scientific">Streptomyces rameus</name>
    <dbReference type="NCBI Taxonomy" id="68261"/>
    <lineage>
        <taxon>Bacteria</taxon>
        <taxon>Bacillati</taxon>
        <taxon>Actinomycetota</taxon>
        <taxon>Actinomycetes</taxon>
        <taxon>Kitasatosporales</taxon>
        <taxon>Streptomycetaceae</taxon>
        <taxon>Streptomyces</taxon>
    </lineage>
</organism>
<evidence type="ECO:0000259" key="1">
    <source>
        <dbReference type="Pfam" id="PF00501"/>
    </source>
</evidence>
<dbReference type="Pfam" id="PF00501">
    <property type="entry name" value="AMP-binding"/>
    <property type="match status" value="2"/>
</dbReference>
<dbReference type="SUPFAM" id="SSF56801">
    <property type="entry name" value="Acetyl-CoA synthetase-like"/>
    <property type="match status" value="1"/>
</dbReference>
<dbReference type="InterPro" id="IPR042099">
    <property type="entry name" value="ANL_N_sf"/>
</dbReference>
<dbReference type="InterPro" id="IPR050237">
    <property type="entry name" value="ATP-dep_AMP-bd_enzyme"/>
</dbReference>
<reference evidence="3" key="1">
    <citation type="journal article" date="2019" name="Int. J. Syst. Evol. Microbiol.">
        <title>The Global Catalogue of Microorganisms (GCM) 10K type strain sequencing project: providing services to taxonomists for standard genome sequencing and annotation.</title>
        <authorList>
            <consortium name="The Broad Institute Genomics Platform"/>
            <consortium name="The Broad Institute Genome Sequencing Center for Infectious Disease"/>
            <person name="Wu L."/>
            <person name="Ma J."/>
        </authorList>
    </citation>
    <scope>NUCLEOTIDE SEQUENCE [LARGE SCALE GENOMIC DNA]</scope>
    <source>
        <strain evidence="3">JCM 11574</strain>
    </source>
</reference>
<keyword evidence="3" id="KW-1185">Reference proteome</keyword>
<evidence type="ECO:0000313" key="3">
    <source>
        <dbReference type="Proteomes" id="UP001500893"/>
    </source>
</evidence>
<gene>
    <name evidence="2" type="ORF">GCM10010521_49290</name>
</gene>
<dbReference type="InterPro" id="IPR000873">
    <property type="entry name" value="AMP-dep_synth/lig_dom"/>
</dbReference>
<evidence type="ECO:0000313" key="2">
    <source>
        <dbReference type="EMBL" id="GAA3155552.1"/>
    </source>
</evidence>
<dbReference type="PANTHER" id="PTHR43767">
    <property type="entry name" value="LONG-CHAIN-FATTY-ACID--COA LIGASE"/>
    <property type="match status" value="1"/>
</dbReference>
<sequence>MTSQPVLLGPRPLDAAPAETPAAAAPFTLDSVFSRAARRRPTAVAVREPAGHLSYQGAENRAMQLATGLVRHGVQLGDPVIVHCSDHRQSLVAQLAVLKAGGVCVPVSAGFTGPAAARAAEVSGAQVVLCSGATQSCWSSGVQVVSLDDARTWARLEALRADPALPRSGPLDAAHLFVDERGGQLVDHGAWQCMLAARVQQIGPAPGAVVVRQAPGGARSLSALWWAVASGGSLLGRTRDSEVVRDLAGDSAVAAVFSAEEYDRVLKVPDEHCGGAPAVVVLFGGPCPATVVERHVARYGSSRLWSEFAPVGGALPWTVRQLGADASARSAGASVGSPMPNVYVRVLDRAGRVLPPGRVGELCATGPALPFDRVGGHDTGFDDPDRAFVHRSAWLGRWRADGTLELTGPRRT</sequence>